<reference evidence="2 3" key="1">
    <citation type="submission" date="2016-01" db="EMBL/GenBank/DDBJ databases">
        <title>Draft Genome Sequences of Seven Thermophilic Sporeformers Isolated from Foods.</title>
        <authorList>
            <person name="Berendsen E.M."/>
            <person name="Wells-Bennik M.H."/>
            <person name="Krawcyk A.O."/>
            <person name="De Jong A."/>
            <person name="Holsappel S."/>
            <person name="Eijlander R.T."/>
            <person name="Kuipers O.P."/>
        </authorList>
    </citation>
    <scope>NUCLEOTIDE SEQUENCE [LARGE SCALE GENOMIC DNA]</scope>
    <source>
        <strain evidence="2 3">B4135</strain>
    </source>
</reference>
<dbReference type="AlphaFoldDB" id="A0A150LZW7"/>
<sequence>MILFIIHYKGSESDNQQRTGMRGRSGRQLAPRKKGKTVKDGKAHFF</sequence>
<feature type="compositionally biased region" description="Basic and acidic residues" evidence="1">
    <location>
        <begin position="37"/>
        <end position="46"/>
    </location>
</feature>
<gene>
    <name evidence="2" type="ORF">B4135_2406</name>
</gene>
<comment type="caution">
    <text evidence="2">The sequence shown here is derived from an EMBL/GenBank/DDBJ whole genome shotgun (WGS) entry which is preliminary data.</text>
</comment>
<feature type="region of interest" description="Disordered" evidence="1">
    <location>
        <begin position="12"/>
        <end position="46"/>
    </location>
</feature>
<proteinExistence type="predicted"/>
<dbReference type="EMBL" id="LQYT01000053">
    <property type="protein sequence ID" value="KYD17735.1"/>
    <property type="molecule type" value="Genomic_DNA"/>
</dbReference>
<evidence type="ECO:0000313" key="2">
    <source>
        <dbReference type="EMBL" id="KYD17735.1"/>
    </source>
</evidence>
<evidence type="ECO:0000313" key="3">
    <source>
        <dbReference type="Proteomes" id="UP000075683"/>
    </source>
</evidence>
<evidence type="ECO:0000256" key="1">
    <source>
        <dbReference type="SAM" id="MobiDB-lite"/>
    </source>
</evidence>
<protein>
    <submittedName>
        <fullName evidence="2">Uncharacterized protein</fullName>
    </submittedName>
</protein>
<name>A0A150LZW7_9BACI</name>
<organism evidence="2 3">
    <name type="scientific">Caldibacillus debilis</name>
    <dbReference type="NCBI Taxonomy" id="301148"/>
    <lineage>
        <taxon>Bacteria</taxon>
        <taxon>Bacillati</taxon>
        <taxon>Bacillota</taxon>
        <taxon>Bacilli</taxon>
        <taxon>Bacillales</taxon>
        <taxon>Bacillaceae</taxon>
        <taxon>Caldibacillus</taxon>
    </lineage>
</organism>
<dbReference type="Proteomes" id="UP000075683">
    <property type="component" value="Unassembled WGS sequence"/>
</dbReference>
<accession>A0A150LZW7</accession>